<dbReference type="Proteomes" id="UP000542214">
    <property type="component" value="Unassembled WGS sequence"/>
</dbReference>
<reference evidence="1 5" key="1">
    <citation type="submission" date="2018-08" db="EMBL/GenBank/DDBJ databases">
        <authorList>
            <consortium name="NARMS: The National Antimicrobial Resistance Monitoring System"/>
        </authorList>
    </citation>
    <scope>NUCLEOTIDE SEQUENCE [LARGE SCALE GENOMIC DNA]</scope>
    <source>
        <strain evidence="1 5">FSIS11706358</strain>
    </source>
</reference>
<reference evidence="3 4" key="2">
    <citation type="submission" date="2020-02" db="EMBL/GenBank/DDBJ databases">
        <authorList>
            <person name="Subbiah M."/>
            <person name="Call D."/>
        </authorList>
    </citation>
    <scope>NUCLEOTIDE SEQUENCE [LARGE SCALE GENOMIC DNA]</scope>
    <source>
        <strain evidence="3 4">8375wB1</strain>
    </source>
</reference>
<accession>A0A0F3UMV0</accession>
<sequence>MHITIDEIIGRPFTFNKRPEHLPCDMRPLWRCSLLLIIFLVTGRAGCCSLKKLHLINWMLKSENNEAMFEFWLLNKEGLKPEVRLDPTLDRAIQLLLAEDFILRNERAFKINEKGLKVAEKLLSLDVFKEERLVLNKHKAGLSETNINKIFQVG</sequence>
<dbReference type="EMBL" id="JAAGYP010000013">
    <property type="protein sequence ID" value="NEN70958.1"/>
    <property type="molecule type" value="Genomic_DNA"/>
</dbReference>
<evidence type="ECO:0000313" key="5">
    <source>
        <dbReference type="Proteomes" id="UP000542214"/>
    </source>
</evidence>
<reference evidence="2" key="3">
    <citation type="submission" date="2024-02" db="EMBL/GenBank/DDBJ databases">
        <authorList>
            <consortium name="Clinical and Environmental Microbiology Branch: Whole genome sequencing antimicrobial resistance pathogens in the healthcare setting"/>
        </authorList>
    </citation>
    <scope>NUCLEOTIDE SEQUENCE</scope>
    <source>
        <strain evidence="2">2023CK-00345</strain>
    </source>
</reference>
<name>A0A0F3UMV0_ECOLX</name>
<dbReference type="Proteomes" id="UP000471360">
    <property type="component" value="Unassembled WGS sequence"/>
</dbReference>
<evidence type="ECO:0000313" key="4">
    <source>
        <dbReference type="Proteomes" id="UP000471360"/>
    </source>
</evidence>
<dbReference type="GO" id="GO:0004674">
    <property type="term" value="F:protein serine/threonine kinase activity"/>
    <property type="evidence" value="ECO:0007669"/>
    <property type="project" value="UniProtKB-KW"/>
</dbReference>
<organism evidence="1 5">
    <name type="scientific">Escherichia coli</name>
    <dbReference type="NCBI Taxonomy" id="562"/>
    <lineage>
        <taxon>Bacteria</taxon>
        <taxon>Pseudomonadati</taxon>
        <taxon>Pseudomonadota</taxon>
        <taxon>Gammaproteobacteria</taxon>
        <taxon>Enterobacterales</taxon>
        <taxon>Enterobacteriaceae</taxon>
        <taxon>Escherichia</taxon>
    </lineage>
</organism>
<keyword evidence="1" id="KW-0808">Transferase</keyword>
<keyword evidence="1" id="KW-0418">Kinase</keyword>
<dbReference type="RefSeq" id="WP_000548273.1">
    <property type="nucleotide sequence ID" value="NZ_AP023235.1"/>
</dbReference>
<dbReference type="EMBL" id="ABLFQU030000074">
    <property type="protein sequence ID" value="EMM0028225.1"/>
    <property type="molecule type" value="Genomic_DNA"/>
</dbReference>
<evidence type="ECO:0000313" key="1">
    <source>
        <dbReference type="EMBL" id="EFB4534995.1"/>
    </source>
</evidence>
<comment type="caution">
    <text evidence="1">The sequence shown here is derived from an EMBL/GenBank/DDBJ whole genome shotgun (WGS) entry which is preliminary data.</text>
</comment>
<dbReference type="EMBL" id="AASFZR010000101">
    <property type="protein sequence ID" value="EFB4534995.1"/>
    <property type="molecule type" value="Genomic_DNA"/>
</dbReference>
<dbReference type="AlphaFoldDB" id="A0A0F3UMV0"/>
<gene>
    <name evidence="1" type="ORF">C0P57_004347</name>
    <name evidence="3" type="ORF">G3W53_12405</name>
    <name evidence="2" type="ORF">P6223_004901</name>
</gene>
<evidence type="ECO:0000313" key="2">
    <source>
        <dbReference type="EMBL" id="EMM0028225.1"/>
    </source>
</evidence>
<evidence type="ECO:0000313" key="3">
    <source>
        <dbReference type="EMBL" id="NEN70958.1"/>
    </source>
</evidence>
<protein>
    <submittedName>
        <fullName evidence="1">Serine/threonine protein kinase</fullName>
    </submittedName>
</protein>
<keyword evidence="1" id="KW-0723">Serine/threonine-protein kinase</keyword>
<proteinExistence type="predicted"/>